<reference evidence="1 2" key="1">
    <citation type="submission" date="2019-04" db="EMBL/GenBank/DDBJ databases">
        <title>Streptomyces rhizosphaericola sp. nov., an actinobacterium isolated from the wheat rhizosphere.</title>
        <authorList>
            <person name="Vargas Hoyos H.A."/>
            <person name="Santos S.N."/>
            <person name="Genuario D.B."/>
            <person name="Melo I.S."/>
            <person name="Da Silva L.J."/>
            <person name="Da Silva F.S.P."/>
            <person name="Zucchi T.D."/>
        </authorList>
    </citation>
    <scope>NUCLEOTIDE SEQUENCE [LARGE SCALE GENOMIC DNA]</scope>
    <source>
        <strain evidence="1 2">1AS2c</strain>
    </source>
</reference>
<feature type="non-terminal residue" evidence="1">
    <location>
        <position position="1"/>
    </location>
</feature>
<sequence length="89" mass="8774">DICGALGHTDGPVNFDFVVDRTEAIRAAGSARAASPPLWTTSPAVAAVRISSAAEGEGAAAAASAQSAPFSQAFSSRARPSARLSSASA</sequence>
<keyword evidence="2" id="KW-1185">Reference proteome</keyword>
<comment type="caution">
    <text evidence="1">The sequence shown here is derived from an EMBL/GenBank/DDBJ whole genome shotgun (WGS) entry which is preliminary data.</text>
</comment>
<dbReference type="Proteomes" id="UP000306274">
    <property type="component" value="Unassembled WGS sequence"/>
</dbReference>
<name>A0ABY2P4Y2_9ACTN</name>
<accession>A0ABY2P4Y2</accession>
<evidence type="ECO:0000313" key="2">
    <source>
        <dbReference type="Proteomes" id="UP000306274"/>
    </source>
</evidence>
<organism evidence="1 2">
    <name type="scientific">Streptomyces rhizosphaericola</name>
    <dbReference type="NCBI Taxonomy" id="2564098"/>
    <lineage>
        <taxon>Bacteria</taxon>
        <taxon>Bacillati</taxon>
        <taxon>Actinomycetota</taxon>
        <taxon>Actinomycetes</taxon>
        <taxon>Kitasatosporales</taxon>
        <taxon>Streptomycetaceae</taxon>
        <taxon>Streptomyces</taxon>
    </lineage>
</organism>
<dbReference type="EMBL" id="SRZK01000795">
    <property type="protein sequence ID" value="TGY91121.1"/>
    <property type="molecule type" value="Genomic_DNA"/>
</dbReference>
<evidence type="ECO:0000313" key="1">
    <source>
        <dbReference type="EMBL" id="TGY91121.1"/>
    </source>
</evidence>
<protein>
    <submittedName>
        <fullName evidence="1">Uncharacterized protein</fullName>
    </submittedName>
</protein>
<proteinExistence type="predicted"/>
<gene>
    <name evidence="1" type="ORF">E5Z02_33560</name>
</gene>